<dbReference type="PANTHER" id="PTHR30482">
    <property type="entry name" value="HIGH-AFFINITY BRANCHED-CHAIN AMINO ACID TRANSPORT SYSTEM PERMEASE"/>
    <property type="match status" value="1"/>
</dbReference>
<gene>
    <name evidence="7" type="ORF">TTHNP4_00016</name>
</gene>
<reference evidence="7 8" key="1">
    <citation type="submission" date="2018-10" db="EMBL/GenBank/DDBJ databases">
        <authorList>
            <person name="Peiro R."/>
            <person name="Begona"/>
            <person name="Cbmso G."/>
            <person name="Lopez M."/>
            <person name="Gonzalez S."/>
            <person name="Sacristan E."/>
            <person name="Castillo E."/>
        </authorList>
    </citation>
    <scope>NUCLEOTIDE SEQUENCE [LARGE SCALE GENOMIC DNA]</scope>
    <source>
        <strain evidence="7">TTHNAR1</strain>
        <plasmid evidence="8">4</plasmid>
    </source>
</reference>
<feature type="transmembrane region" description="Helical" evidence="6">
    <location>
        <begin position="59"/>
        <end position="78"/>
    </location>
</feature>
<evidence type="ECO:0000256" key="1">
    <source>
        <dbReference type="ARBA" id="ARBA00004651"/>
    </source>
</evidence>
<accession>A0A3P4AVI3</accession>
<feature type="transmembrane region" description="Helical" evidence="6">
    <location>
        <begin position="29"/>
        <end position="47"/>
    </location>
</feature>
<dbReference type="EMBL" id="LR027520">
    <property type="protein sequence ID" value="VCU54609.1"/>
    <property type="molecule type" value="Genomic_DNA"/>
</dbReference>
<feature type="transmembrane region" description="Helical" evidence="6">
    <location>
        <begin position="184"/>
        <end position="202"/>
    </location>
</feature>
<dbReference type="RefSeq" id="WP_172596985.1">
    <property type="nucleotide sequence ID" value="NZ_LR027520.1"/>
</dbReference>
<comment type="subcellular location">
    <subcellularLocation>
        <location evidence="1">Cell membrane</location>
        <topology evidence="1">Multi-pass membrane protein</topology>
    </subcellularLocation>
</comment>
<evidence type="ECO:0000313" key="8">
    <source>
        <dbReference type="Proteomes" id="UP000279841"/>
    </source>
</evidence>
<geneLocation type="plasmid" evidence="7 8">
    <name>4</name>
</geneLocation>
<keyword evidence="5 6" id="KW-0472">Membrane</keyword>
<feature type="transmembrane region" description="Helical" evidence="6">
    <location>
        <begin position="105"/>
        <end position="126"/>
    </location>
</feature>
<name>A0A3P4AVI3_THETH</name>
<dbReference type="AlphaFoldDB" id="A0A3P4AVI3"/>
<dbReference type="NCBIfam" id="TIGR03408">
    <property type="entry name" value="urea_trans_UrtC"/>
    <property type="match status" value="1"/>
</dbReference>
<sequence>MQRSLVALLLMAVILTVLPFLVSPYDLSLMGRFLAVGLVALGLVWAWGYAGILSLGQGIFFGLGGYAIAMHLKLSALSPGELPDFMVWNGIEALPWWWAPFRNPVFAILMAVLLPAALAFTLGILLFRRRVTWVYFSLITQALALAFSTLLISQQGLTGGFNGLTNFASFLGQSFADPIFQRGLYWATALLVLLVIGGSLALRSTHFGLVLRALREGENRTRFLGYDVALYKAAAFSLAGFLAGLGGALFTLHAGVVSPAFVGVQPSIEFVIWTVLGGKESFFGAVLASLLGGFVRDRVSSLFPDLWLYLVGGLFVLVVLLPALRSTYRKGAEGVEGHGRLAQGRRA</sequence>
<keyword evidence="7" id="KW-0614">Plasmid</keyword>
<feature type="transmembrane region" description="Helical" evidence="6">
    <location>
        <begin position="133"/>
        <end position="152"/>
    </location>
</feature>
<evidence type="ECO:0000256" key="3">
    <source>
        <dbReference type="ARBA" id="ARBA00022692"/>
    </source>
</evidence>
<evidence type="ECO:0000256" key="6">
    <source>
        <dbReference type="SAM" id="Phobius"/>
    </source>
</evidence>
<dbReference type="GO" id="GO:0015658">
    <property type="term" value="F:branched-chain amino acid transmembrane transporter activity"/>
    <property type="evidence" value="ECO:0007669"/>
    <property type="project" value="InterPro"/>
</dbReference>
<feature type="transmembrane region" description="Helical" evidence="6">
    <location>
        <begin position="270"/>
        <end position="294"/>
    </location>
</feature>
<protein>
    <recommendedName>
        <fullName evidence="9">Urea ABC transporter permease subunit UrtC</fullName>
    </recommendedName>
</protein>
<proteinExistence type="predicted"/>
<dbReference type="GO" id="GO:0005886">
    <property type="term" value="C:plasma membrane"/>
    <property type="evidence" value="ECO:0007669"/>
    <property type="project" value="UniProtKB-SubCell"/>
</dbReference>
<dbReference type="InterPro" id="IPR001851">
    <property type="entry name" value="ABC_transp_permease"/>
</dbReference>
<keyword evidence="2" id="KW-1003">Cell membrane</keyword>
<evidence type="ECO:0008006" key="9">
    <source>
        <dbReference type="Google" id="ProtNLM"/>
    </source>
</evidence>
<dbReference type="InterPro" id="IPR017778">
    <property type="entry name" value="ABC_transptr_urea_perm_UrtC"/>
</dbReference>
<evidence type="ECO:0000256" key="4">
    <source>
        <dbReference type="ARBA" id="ARBA00022989"/>
    </source>
</evidence>
<organism evidence="7 8">
    <name type="scientific">Thermus thermophilus</name>
    <dbReference type="NCBI Taxonomy" id="274"/>
    <lineage>
        <taxon>Bacteria</taxon>
        <taxon>Thermotogati</taxon>
        <taxon>Deinococcota</taxon>
        <taxon>Deinococci</taxon>
        <taxon>Thermales</taxon>
        <taxon>Thermaceae</taxon>
        <taxon>Thermus</taxon>
    </lineage>
</organism>
<feature type="transmembrane region" description="Helical" evidence="6">
    <location>
        <begin position="223"/>
        <end position="250"/>
    </location>
</feature>
<evidence type="ECO:0000313" key="7">
    <source>
        <dbReference type="EMBL" id="VCU54609.1"/>
    </source>
</evidence>
<feature type="transmembrane region" description="Helical" evidence="6">
    <location>
        <begin position="306"/>
        <end position="324"/>
    </location>
</feature>
<keyword evidence="4 6" id="KW-1133">Transmembrane helix</keyword>
<dbReference type="CDD" id="cd06581">
    <property type="entry name" value="TM_PBP1_LivM_like"/>
    <property type="match status" value="1"/>
</dbReference>
<dbReference type="Proteomes" id="UP000279841">
    <property type="component" value="Plasmid 4"/>
</dbReference>
<dbReference type="InterPro" id="IPR043428">
    <property type="entry name" value="LivM-like"/>
</dbReference>
<evidence type="ECO:0000256" key="2">
    <source>
        <dbReference type="ARBA" id="ARBA00022475"/>
    </source>
</evidence>
<keyword evidence="3 6" id="KW-0812">Transmembrane</keyword>
<dbReference type="Pfam" id="PF02653">
    <property type="entry name" value="BPD_transp_2"/>
    <property type="match status" value="1"/>
</dbReference>
<evidence type="ECO:0000256" key="5">
    <source>
        <dbReference type="ARBA" id="ARBA00023136"/>
    </source>
</evidence>
<dbReference type="PANTHER" id="PTHR30482:SF4">
    <property type="entry name" value="SLR1201 PROTEIN"/>
    <property type="match status" value="1"/>
</dbReference>